<protein>
    <recommendedName>
        <fullName evidence="8">Hydantoinase/oxoprolinase-domain-containing protein</fullName>
    </recommendedName>
</protein>
<proteinExistence type="predicted"/>
<dbReference type="InterPro" id="IPR024071">
    <property type="entry name" value="S-Me-THD_C_sf"/>
</dbReference>
<comment type="caution">
    <text evidence="6">The sequence shown here is derived from an EMBL/GenBank/DDBJ whole genome shotgun (WGS) entry which is preliminary data.</text>
</comment>
<feature type="region of interest" description="Disordered" evidence="1">
    <location>
        <begin position="30"/>
        <end position="52"/>
    </location>
</feature>
<feature type="compositionally biased region" description="Low complexity" evidence="1">
    <location>
        <begin position="68"/>
        <end position="88"/>
    </location>
</feature>
<dbReference type="SUPFAM" id="SSF160991">
    <property type="entry name" value="CV3147-like"/>
    <property type="match status" value="1"/>
</dbReference>
<dbReference type="Gene3D" id="3.30.420.40">
    <property type="match status" value="1"/>
</dbReference>
<dbReference type="InterPro" id="IPR002821">
    <property type="entry name" value="Hydantoinase_A"/>
</dbReference>
<evidence type="ECO:0000259" key="5">
    <source>
        <dbReference type="Pfam" id="PF20906"/>
    </source>
</evidence>
<dbReference type="InterPro" id="IPR045079">
    <property type="entry name" value="Oxoprolinase-like"/>
</dbReference>
<dbReference type="Pfam" id="PF20906">
    <property type="entry name" value="S-Me-THD_C"/>
    <property type="match status" value="1"/>
</dbReference>
<evidence type="ECO:0000259" key="3">
    <source>
        <dbReference type="Pfam" id="PF05378"/>
    </source>
</evidence>
<dbReference type="Pfam" id="PF05378">
    <property type="entry name" value="Hydant_A_N"/>
    <property type="match status" value="1"/>
</dbReference>
<dbReference type="Proteomes" id="UP001610446">
    <property type="component" value="Unassembled WGS sequence"/>
</dbReference>
<dbReference type="InterPro" id="IPR008040">
    <property type="entry name" value="Hydant_A_N"/>
</dbReference>
<reference evidence="6 7" key="1">
    <citation type="submission" date="2024-07" db="EMBL/GenBank/DDBJ databases">
        <title>Section-level genome sequencing and comparative genomics of Aspergillus sections Usti and Cavernicolus.</title>
        <authorList>
            <consortium name="Lawrence Berkeley National Laboratory"/>
            <person name="Nybo J.L."/>
            <person name="Vesth T.C."/>
            <person name="Theobald S."/>
            <person name="Frisvad J.C."/>
            <person name="Larsen T.O."/>
            <person name="Kjaerboelling I."/>
            <person name="Rothschild-Mancinelli K."/>
            <person name="Lyhne E.K."/>
            <person name="Kogle M.E."/>
            <person name="Barry K."/>
            <person name="Clum A."/>
            <person name="Na H."/>
            <person name="Ledsgaard L."/>
            <person name="Lin J."/>
            <person name="Lipzen A."/>
            <person name="Kuo A."/>
            <person name="Riley R."/>
            <person name="Mondo S."/>
            <person name="Labutti K."/>
            <person name="Haridas S."/>
            <person name="Pangalinan J."/>
            <person name="Salamov A.A."/>
            <person name="Simmons B.A."/>
            <person name="Magnuson J.K."/>
            <person name="Chen J."/>
            <person name="Drula E."/>
            <person name="Henrissat B."/>
            <person name="Wiebenga A."/>
            <person name="Lubbers R.J."/>
            <person name="Gomes A.C."/>
            <person name="Makela M.R."/>
            <person name="Stajich J."/>
            <person name="Grigoriev I.V."/>
            <person name="Mortensen U.H."/>
            <person name="De Vries R.P."/>
            <person name="Baker S.E."/>
            <person name="Andersen M.R."/>
        </authorList>
    </citation>
    <scope>NUCLEOTIDE SEQUENCE [LARGE SCALE GENOMIC DNA]</scope>
    <source>
        <strain evidence="6 7">CBS 123904</strain>
    </source>
</reference>
<feature type="region of interest" description="Disordered" evidence="1">
    <location>
        <begin position="1"/>
        <end position="20"/>
    </location>
</feature>
<dbReference type="Gene3D" id="3.40.1610.10">
    <property type="entry name" value="CV3147-like domain"/>
    <property type="match status" value="1"/>
</dbReference>
<feature type="domain" description="S-Me-THD-like C-terminal" evidence="5">
    <location>
        <begin position="826"/>
        <end position="1038"/>
    </location>
</feature>
<organism evidence="6 7">
    <name type="scientific">Aspergillus pseudoustus</name>
    <dbReference type="NCBI Taxonomy" id="1810923"/>
    <lineage>
        <taxon>Eukaryota</taxon>
        <taxon>Fungi</taxon>
        <taxon>Dikarya</taxon>
        <taxon>Ascomycota</taxon>
        <taxon>Pezizomycotina</taxon>
        <taxon>Eurotiomycetes</taxon>
        <taxon>Eurotiomycetidae</taxon>
        <taxon>Eurotiales</taxon>
        <taxon>Aspergillaceae</taxon>
        <taxon>Aspergillus</taxon>
        <taxon>Aspergillus subgen. Nidulantes</taxon>
    </lineage>
</organism>
<evidence type="ECO:0008006" key="8">
    <source>
        <dbReference type="Google" id="ProtNLM"/>
    </source>
</evidence>
<dbReference type="Pfam" id="PF06032">
    <property type="entry name" value="S-Me-THD_N"/>
    <property type="match status" value="1"/>
</dbReference>
<sequence length="1052" mass="110570">MAISNPSSRPTPVRIGVDVGGTNTDAVVLDPTQHGTPTRGVLASHKTPTTPDATAGVEAAIRAVLQESGITSSSSSSNSGARGSTTTGYTISSVTIGTTAFLNAVIERDPQHLTRVAVLRLSKSFLRDVRPFSDWPLDLARAIEGYVGYADGGLHIDGSEEAPVVEEQIVRECREIRSRGLNTVVIAGVYSPIDRDFHQEDRVRDIVAREIPGADIVCSHEVANIGFLERENASILNAAILRFARRTIRGFQAAMGKLDLTNCPLYLTQNDGTLLDAASAARVPIRTFSSGVTNSMRGAAYLSGLGTPKSDPAWGVKVSQTAGGQSAIVVDIGGTTTDVGVMLPSGLPRQASAYVSVAGIKVNYSLPHLHSIGLGGGSIIQETETGDVAVGPASVGHELTRSLAFGGDVRTATDVAVAAGLASVGGEKGGIQTCKALDEKFVKSVLSCVKTMLEHAIDTVKTSPDPMPVFMTGGGSVLAPDTLQGASEIIRPPFHDVANAVGAACSKVGATVDIIQNTSQQSILEATEVASQMAVDRAVSSGAVRETVYIAKVDAMPIPYLDNQIRTVVTAIGELDISAHSGDQALTSDDAGLDESPLHQQQQHISEQLSAQTTPTTPPKPNPSTYRPTVVTNPTTNISEWHISTTDLEYIADGCYLLGCGGGGNPEPGKLQLRDMLAAGYTCRVIDARSLNPADRIYWGGRMGSPAAISERLQAHETVLAMRALEAHLAGQAKQQHEANTVDGQTGFGPDAVMALEIGGSNGMEPFLWGSTRFFDVPIVDGDFMGRANPMCWQTTLTVHRPGEFVPCAIDDGAGRTMLMTAAPRDEDVDGPLRGALAAMGSLVGLAPRPTTGEAASRFGVLRSVSLAWRVGRAMARAEAGRRSARAADAIVKELGGEGSARVLFRGKVAAVDRTLRNGLSVGVLRIVASSVQGDEGDDGEVPALATDGELRIPFINENILAEQVAPDGTTSVLATVPDLIALIDRDTGRAVGVPEYRYGCHVVVLGIACSPRWTETPRGIEVGGPKGYGYDLEYKPLGKYTEPRSVIDEFL</sequence>
<dbReference type="EMBL" id="JBFXLU010000106">
    <property type="protein sequence ID" value="KAL2841747.1"/>
    <property type="molecule type" value="Genomic_DNA"/>
</dbReference>
<dbReference type="InterPro" id="IPR048350">
    <property type="entry name" value="S-Me-THD-like_C"/>
</dbReference>
<dbReference type="SUPFAM" id="SSF53067">
    <property type="entry name" value="Actin-like ATPase domain"/>
    <property type="match status" value="2"/>
</dbReference>
<feature type="region of interest" description="Disordered" evidence="1">
    <location>
        <begin position="68"/>
        <end position="89"/>
    </location>
</feature>
<gene>
    <name evidence="6" type="ORF">BJY01DRAFT_249415</name>
</gene>
<accession>A0ABR4JNY6</accession>
<evidence type="ECO:0000256" key="1">
    <source>
        <dbReference type="SAM" id="MobiDB-lite"/>
    </source>
</evidence>
<evidence type="ECO:0000259" key="4">
    <source>
        <dbReference type="Pfam" id="PF06032"/>
    </source>
</evidence>
<dbReference type="Gene3D" id="2.40.390.10">
    <property type="entry name" value="CV3147-like"/>
    <property type="match status" value="1"/>
</dbReference>
<feature type="domain" description="S-Me-THD N-terminal" evidence="4">
    <location>
        <begin position="646"/>
        <end position="821"/>
    </location>
</feature>
<feature type="compositionally biased region" description="Polar residues" evidence="1">
    <location>
        <begin position="1"/>
        <end position="10"/>
    </location>
</feature>
<feature type="compositionally biased region" description="Polar residues" evidence="1">
    <location>
        <begin position="598"/>
        <end position="612"/>
    </location>
</feature>
<dbReference type="InterPro" id="IPR043129">
    <property type="entry name" value="ATPase_NBD"/>
</dbReference>
<evidence type="ECO:0000259" key="2">
    <source>
        <dbReference type="Pfam" id="PF01968"/>
    </source>
</evidence>
<feature type="domain" description="Hydantoinase A/oxoprolinase" evidence="2">
    <location>
        <begin position="230"/>
        <end position="420"/>
    </location>
</feature>
<dbReference type="InterPro" id="IPR010318">
    <property type="entry name" value="S-Me-THD_N"/>
</dbReference>
<evidence type="ECO:0000313" key="7">
    <source>
        <dbReference type="Proteomes" id="UP001610446"/>
    </source>
</evidence>
<dbReference type="Pfam" id="PF01968">
    <property type="entry name" value="Hydantoinase_A"/>
    <property type="match status" value="1"/>
</dbReference>
<name>A0ABR4JNY6_9EURO</name>
<dbReference type="PANTHER" id="PTHR11365:SF10">
    <property type="entry name" value="HYDANTOINASE_OXOPROLINASE"/>
    <property type="match status" value="1"/>
</dbReference>
<evidence type="ECO:0000313" key="6">
    <source>
        <dbReference type="EMBL" id="KAL2841747.1"/>
    </source>
</evidence>
<feature type="domain" description="Hydantoinase/oxoprolinase N-terminal" evidence="3">
    <location>
        <begin position="14"/>
        <end position="210"/>
    </location>
</feature>
<feature type="region of interest" description="Disordered" evidence="1">
    <location>
        <begin position="586"/>
        <end position="632"/>
    </location>
</feature>
<dbReference type="InterPro" id="IPR027479">
    <property type="entry name" value="S-Me-THD_N_sf"/>
</dbReference>
<dbReference type="PANTHER" id="PTHR11365">
    <property type="entry name" value="5-OXOPROLINASE RELATED"/>
    <property type="match status" value="1"/>
</dbReference>
<keyword evidence="7" id="KW-1185">Reference proteome</keyword>